<dbReference type="SUPFAM" id="SSF52317">
    <property type="entry name" value="Class I glutamine amidotransferase-like"/>
    <property type="match status" value="1"/>
</dbReference>
<comment type="similarity">
    <text evidence="1">Belongs to the peptidase S66 family.</text>
</comment>
<evidence type="ECO:0000313" key="9">
    <source>
        <dbReference type="Proteomes" id="UP000664277"/>
    </source>
</evidence>
<keyword evidence="2" id="KW-0121">Carboxypeptidase</keyword>
<evidence type="ECO:0000259" key="6">
    <source>
        <dbReference type="Pfam" id="PF02016"/>
    </source>
</evidence>
<dbReference type="EMBL" id="JAFLCK010000015">
    <property type="protein sequence ID" value="MBN8661022.1"/>
    <property type="molecule type" value="Genomic_DNA"/>
</dbReference>
<dbReference type="GO" id="GO:0008236">
    <property type="term" value="F:serine-type peptidase activity"/>
    <property type="evidence" value="ECO:0007669"/>
    <property type="project" value="UniProtKB-KW"/>
</dbReference>
<comment type="caution">
    <text evidence="8">The sequence shown here is derived from an EMBL/GenBank/DDBJ whole genome shotgun (WGS) entry which is preliminary data.</text>
</comment>
<dbReference type="Pfam" id="PF02016">
    <property type="entry name" value="Peptidase_S66"/>
    <property type="match status" value="1"/>
</dbReference>
<keyword evidence="3" id="KW-0645">Protease</keyword>
<dbReference type="PIRSF" id="PIRSF028757">
    <property type="entry name" value="LD-carboxypeptidase"/>
    <property type="match status" value="1"/>
</dbReference>
<dbReference type="CDD" id="cd07025">
    <property type="entry name" value="Peptidase_S66"/>
    <property type="match status" value="1"/>
</dbReference>
<dbReference type="InterPro" id="IPR027461">
    <property type="entry name" value="Carboxypeptidase_A_C_sf"/>
</dbReference>
<sequence>MIKPPHLKNKDLVAIVAPSSRPARPSDLRRAVAIVESMGLRARPGKSIFKTHGFSAGADQERLSDLVEAFTDDEVRAVWSITGGYGALPLLPHLPYESIKKNPKLVIGFDDFSHLSLAVHVKTGLVTLHGPNLDKVNSKETFERVKRSLTHCEYEPLQTTDAVLGDFGFPAVEGLGKGKLIAANLTALVSLFGTEFEPDLGGAVLVLDDYKERNDILDRWFNTLYLSGKMSSLAALALGCFDACDSRGAFNMLSFEELAMDRLIDMGLPSCFNLPSGNGAGTVLALGVDVSFDSLAGRLTYLESVLSK</sequence>
<dbReference type="PANTHER" id="PTHR30237">
    <property type="entry name" value="MURAMOYLTETRAPEPTIDE CARBOXYPEPTIDASE"/>
    <property type="match status" value="1"/>
</dbReference>
<evidence type="ECO:0000313" key="8">
    <source>
        <dbReference type="EMBL" id="MBN8661022.1"/>
    </source>
</evidence>
<dbReference type="AlphaFoldDB" id="A0A8J7PN26"/>
<reference evidence="8" key="1">
    <citation type="submission" date="2021-02" db="EMBL/GenBank/DDBJ databases">
        <title>Genome-Resolved Metagenomics of a Microbial Community Performing Photosynthetic Biological Nutrient Removal.</title>
        <authorList>
            <person name="Mcdaniel E.A."/>
        </authorList>
    </citation>
    <scope>NUCLEOTIDE SEQUENCE</scope>
    <source>
        <strain evidence="8">UWPOB_OBS1</strain>
    </source>
</reference>
<protein>
    <submittedName>
        <fullName evidence="8">LD-carboxypeptidase</fullName>
    </submittedName>
</protein>
<dbReference type="GO" id="GO:0004180">
    <property type="term" value="F:carboxypeptidase activity"/>
    <property type="evidence" value="ECO:0007669"/>
    <property type="project" value="UniProtKB-KW"/>
</dbReference>
<dbReference type="Gene3D" id="3.40.50.10740">
    <property type="entry name" value="Class I glutamine amidotransferase-like"/>
    <property type="match status" value="1"/>
</dbReference>
<evidence type="ECO:0000256" key="3">
    <source>
        <dbReference type="ARBA" id="ARBA00022670"/>
    </source>
</evidence>
<dbReference type="InterPro" id="IPR040449">
    <property type="entry name" value="Peptidase_S66_N"/>
</dbReference>
<accession>A0A8J7PN26</accession>
<evidence type="ECO:0000256" key="2">
    <source>
        <dbReference type="ARBA" id="ARBA00022645"/>
    </source>
</evidence>
<keyword evidence="4" id="KW-0378">Hydrolase</keyword>
<evidence type="ECO:0000256" key="4">
    <source>
        <dbReference type="ARBA" id="ARBA00022801"/>
    </source>
</evidence>
<evidence type="ECO:0000259" key="7">
    <source>
        <dbReference type="Pfam" id="PF17676"/>
    </source>
</evidence>
<feature type="domain" description="LD-carboxypeptidase N-terminal" evidence="6">
    <location>
        <begin position="13"/>
        <end position="130"/>
    </location>
</feature>
<dbReference type="Gene3D" id="3.50.30.60">
    <property type="entry name" value="LD-carboxypeptidase A C-terminal domain-like"/>
    <property type="match status" value="1"/>
</dbReference>
<dbReference type="InterPro" id="IPR027478">
    <property type="entry name" value="LdcA_N"/>
</dbReference>
<gene>
    <name evidence="8" type="ORF">J0M35_11700</name>
</gene>
<dbReference type="Pfam" id="PF17676">
    <property type="entry name" value="Peptidase_S66C"/>
    <property type="match status" value="1"/>
</dbReference>
<organism evidence="8 9">
    <name type="scientific">Candidatus Obscuribacter phosphatis</name>
    <dbReference type="NCBI Taxonomy" id="1906157"/>
    <lineage>
        <taxon>Bacteria</taxon>
        <taxon>Bacillati</taxon>
        <taxon>Candidatus Melainabacteria</taxon>
        <taxon>Candidatus Obscuribacterales</taxon>
        <taxon>Candidatus Obscuribacteraceae</taxon>
        <taxon>Candidatus Obscuribacter</taxon>
    </lineage>
</organism>
<name>A0A8J7PN26_9BACT</name>
<dbReference type="InterPro" id="IPR029062">
    <property type="entry name" value="Class_I_gatase-like"/>
</dbReference>
<dbReference type="InterPro" id="IPR003507">
    <property type="entry name" value="S66_fam"/>
</dbReference>
<dbReference type="SUPFAM" id="SSF141986">
    <property type="entry name" value="LD-carboxypeptidase A C-terminal domain-like"/>
    <property type="match status" value="1"/>
</dbReference>
<dbReference type="GO" id="GO:0006508">
    <property type="term" value="P:proteolysis"/>
    <property type="evidence" value="ECO:0007669"/>
    <property type="project" value="UniProtKB-KW"/>
</dbReference>
<proteinExistence type="inferred from homology"/>
<evidence type="ECO:0000256" key="5">
    <source>
        <dbReference type="ARBA" id="ARBA00022825"/>
    </source>
</evidence>
<dbReference type="Proteomes" id="UP000664277">
    <property type="component" value="Unassembled WGS sequence"/>
</dbReference>
<evidence type="ECO:0000256" key="1">
    <source>
        <dbReference type="ARBA" id="ARBA00010233"/>
    </source>
</evidence>
<dbReference type="InterPro" id="IPR040921">
    <property type="entry name" value="Peptidase_S66C"/>
</dbReference>
<keyword evidence="5" id="KW-0720">Serine protease</keyword>
<dbReference type="PANTHER" id="PTHR30237:SF2">
    <property type="entry name" value="MUREIN TETRAPEPTIDE CARBOXYPEPTIDASE"/>
    <property type="match status" value="1"/>
</dbReference>
<feature type="domain" description="LD-carboxypeptidase C-terminal" evidence="7">
    <location>
        <begin position="177"/>
        <end position="288"/>
    </location>
</feature>